<dbReference type="CDD" id="cd06171">
    <property type="entry name" value="Sigma70_r4"/>
    <property type="match status" value="1"/>
</dbReference>
<evidence type="ECO:0000256" key="2">
    <source>
        <dbReference type="ARBA" id="ARBA00023082"/>
    </source>
</evidence>
<dbReference type="Pfam" id="PF04545">
    <property type="entry name" value="Sigma70_r4"/>
    <property type="match status" value="1"/>
</dbReference>
<dbReference type="GO" id="GO:0016987">
    <property type="term" value="F:sigma factor activity"/>
    <property type="evidence" value="ECO:0007669"/>
    <property type="project" value="UniProtKB-KW"/>
</dbReference>
<sequence length="509" mass="56263">MRETMSQLLQRFQSSAVDGKVPWAEYEAATSQLGLDEAARQRFSAALGQLGLQVSPAPRPAPALVPHARSDAETTDGPHRPGRAERVMGLVQRCAADGRVTEEQLRRLAVLCGLTEGETKELPAVVRRAGIAIVQSDEHDPAPTDQNADAIPPRPDSSLTRAMSWTESDLDGAIAAAHRLLDEDTRNPRPQKRLLRAEEEVGLSVLLRGGVDQMDIEPEDELFAQLPTHHIRRRARDAFVLHNQGLVRDMVKKYLDQGLEQDDLEQHGFAKLMHAACKFDARKGFKFSTYATYWVQQALQRAIADEGAVIRIPVHMHQTVRKVAAAEARFRTEGRATTAAAIAIACGLEVTDVDKVRKISRVTDSLDRVIGDGTHLGELLGISRPAPGPEDVLRHKMSRECVDQLLARRTEREADIVRRRLGLIDDEVQTLEDIGKEYGVTRERIRQLEARAFKRLREELAPPPPPEPPATPAPATETEPAGADSSLPAPGDDQREDKPEGPRVFRTGF</sequence>
<dbReference type="InterPro" id="IPR014284">
    <property type="entry name" value="RNA_pol_sigma-70_dom"/>
</dbReference>
<dbReference type="Gene3D" id="1.10.10.10">
    <property type="entry name" value="Winged helix-like DNA-binding domain superfamily/Winged helix DNA-binding domain"/>
    <property type="match status" value="2"/>
</dbReference>
<evidence type="ECO:0000256" key="5">
    <source>
        <dbReference type="SAM" id="MobiDB-lite"/>
    </source>
</evidence>
<dbReference type="InterPro" id="IPR007630">
    <property type="entry name" value="RNA_pol_sigma70_r4"/>
</dbReference>
<evidence type="ECO:0000256" key="3">
    <source>
        <dbReference type="ARBA" id="ARBA00023125"/>
    </source>
</evidence>
<name>A0A918NVX5_9ACTN</name>
<evidence type="ECO:0000259" key="6">
    <source>
        <dbReference type="PROSITE" id="PS00716"/>
    </source>
</evidence>
<dbReference type="Gene3D" id="1.10.601.10">
    <property type="entry name" value="RNA Polymerase Primary Sigma Factor"/>
    <property type="match status" value="1"/>
</dbReference>
<feature type="compositionally biased region" description="Pro residues" evidence="5">
    <location>
        <begin position="461"/>
        <end position="472"/>
    </location>
</feature>
<dbReference type="InterPro" id="IPR013325">
    <property type="entry name" value="RNA_pol_sigma_r2"/>
</dbReference>
<dbReference type="Pfam" id="PF04542">
    <property type="entry name" value="Sigma70_r2"/>
    <property type="match status" value="1"/>
</dbReference>
<evidence type="ECO:0000313" key="8">
    <source>
        <dbReference type="Proteomes" id="UP000645555"/>
    </source>
</evidence>
<reference evidence="7" key="1">
    <citation type="journal article" date="2014" name="Int. J. Syst. Evol. Microbiol.">
        <title>Complete genome sequence of Corynebacterium casei LMG S-19264T (=DSM 44701T), isolated from a smear-ripened cheese.</title>
        <authorList>
            <consortium name="US DOE Joint Genome Institute (JGI-PGF)"/>
            <person name="Walter F."/>
            <person name="Albersmeier A."/>
            <person name="Kalinowski J."/>
            <person name="Ruckert C."/>
        </authorList>
    </citation>
    <scope>NUCLEOTIDE SEQUENCE</scope>
    <source>
        <strain evidence="7">JCM 4956</strain>
    </source>
</reference>
<evidence type="ECO:0000256" key="4">
    <source>
        <dbReference type="ARBA" id="ARBA00023163"/>
    </source>
</evidence>
<keyword evidence="8" id="KW-1185">Reference proteome</keyword>
<proteinExistence type="predicted"/>
<dbReference type="InterPro" id="IPR007627">
    <property type="entry name" value="RNA_pol_sigma70_r2"/>
</dbReference>
<protein>
    <recommendedName>
        <fullName evidence="6">RNA polymerase sigma-70 domain-containing protein</fullName>
    </recommendedName>
</protein>
<feature type="region of interest" description="Disordered" evidence="5">
    <location>
        <begin position="57"/>
        <end position="83"/>
    </location>
</feature>
<dbReference type="PRINTS" id="PR00046">
    <property type="entry name" value="SIGMA70FCT"/>
</dbReference>
<feature type="region of interest" description="Disordered" evidence="5">
    <location>
        <begin position="137"/>
        <end position="157"/>
    </location>
</feature>
<dbReference type="InterPro" id="IPR013324">
    <property type="entry name" value="RNA_pol_sigma_r3/r4-like"/>
</dbReference>
<dbReference type="AlphaFoldDB" id="A0A918NVX5"/>
<organism evidence="7 8">
    <name type="scientific">Streptomyces fructofermentans</name>
    <dbReference type="NCBI Taxonomy" id="152141"/>
    <lineage>
        <taxon>Bacteria</taxon>
        <taxon>Bacillati</taxon>
        <taxon>Actinomycetota</taxon>
        <taxon>Actinomycetes</taxon>
        <taxon>Kitasatosporales</taxon>
        <taxon>Streptomycetaceae</taxon>
        <taxon>Streptomyces</taxon>
    </lineage>
</organism>
<dbReference type="PROSITE" id="PS00716">
    <property type="entry name" value="SIGMA70_2"/>
    <property type="match status" value="1"/>
</dbReference>
<feature type="region of interest" description="Disordered" evidence="5">
    <location>
        <begin position="457"/>
        <end position="509"/>
    </location>
</feature>
<dbReference type="GO" id="GO:0006352">
    <property type="term" value="P:DNA-templated transcription initiation"/>
    <property type="evidence" value="ECO:0007669"/>
    <property type="project" value="InterPro"/>
</dbReference>
<evidence type="ECO:0000256" key="1">
    <source>
        <dbReference type="ARBA" id="ARBA00023015"/>
    </source>
</evidence>
<keyword evidence="3" id="KW-0238">DNA-binding</keyword>
<keyword evidence="4" id="KW-0804">Transcription</keyword>
<dbReference type="NCBIfam" id="TIGR02937">
    <property type="entry name" value="sigma70-ECF"/>
    <property type="match status" value="1"/>
</dbReference>
<dbReference type="EMBL" id="BMWD01000051">
    <property type="protein sequence ID" value="GGX97967.1"/>
    <property type="molecule type" value="Genomic_DNA"/>
</dbReference>
<dbReference type="InterPro" id="IPR036388">
    <property type="entry name" value="WH-like_DNA-bd_sf"/>
</dbReference>
<evidence type="ECO:0000313" key="7">
    <source>
        <dbReference type="EMBL" id="GGX97967.1"/>
    </source>
</evidence>
<dbReference type="PANTHER" id="PTHR30603:SF47">
    <property type="entry name" value="RNA POLYMERASE SIGMA FACTOR SIGD, CHLOROPLASTIC"/>
    <property type="match status" value="1"/>
</dbReference>
<dbReference type="Proteomes" id="UP000645555">
    <property type="component" value="Unassembled WGS sequence"/>
</dbReference>
<keyword evidence="2" id="KW-0731">Sigma factor</keyword>
<dbReference type="InterPro" id="IPR000943">
    <property type="entry name" value="RNA_pol_sigma70"/>
</dbReference>
<comment type="caution">
    <text evidence="7">The sequence shown here is derived from an EMBL/GenBank/DDBJ whole genome shotgun (WGS) entry which is preliminary data.</text>
</comment>
<feature type="domain" description="RNA polymerase sigma-70" evidence="6">
    <location>
        <begin position="430"/>
        <end position="456"/>
    </location>
</feature>
<dbReference type="InterPro" id="IPR050239">
    <property type="entry name" value="Sigma-70_RNA_pol_init_factors"/>
</dbReference>
<feature type="compositionally biased region" description="Basic and acidic residues" evidence="5">
    <location>
        <begin position="492"/>
        <end position="503"/>
    </location>
</feature>
<dbReference type="SUPFAM" id="SSF88659">
    <property type="entry name" value="Sigma3 and sigma4 domains of RNA polymerase sigma factors"/>
    <property type="match status" value="1"/>
</dbReference>
<dbReference type="GO" id="GO:0003677">
    <property type="term" value="F:DNA binding"/>
    <property type="evidence" value="ECO:0007669"/>
    <property type="project" value="UniProtKB-KW"/>
</dbReference>
<gene>
    <name evidence="7" type="ORF">GCM10010515_75400</name>
</gene>
<keyword evidence="1" id="KW-0805">Transcription regulation</keyword>
<dbReference type="SUPFAM" id="SSF88946">
    <property type="entry name" value="Sigma2 domain of RNA polymerase sigma factors"/>
    <property type="match status" value="1"/>
</dbReference>
<reference evidence="7" key="2">
    <citation type="submission" date="2020-09" db="EMBL/GenBank/DDBJ databases">
        <authorList>
            <person name="Sun Q."/>
            <person name="Ohkuma M."/>
        </authorList>
    </citation>
    <scope>NUCLEOTIDE SEQUENCE</scope>
    <source>
        <strain evidence="7">JCM 4956</strain>
    </source>
</reference>
<accession>A0A918NVX5</accession>
<feature type="compositionally biased region" description="Basic and acidic residues" evidence="5">
    <location>
        <begin position="68"/>
        <end position="83"/>
    </location>
</feature>
<dbReference type="PANTHER" id="PTHR30603">
    <property type="entry name" value="RNA POLYMERASE SIGMA FACTOR RPO"/>
    <property type="match status" value="1"/>
</dbReference>